<protein>
    <submittedName>
        <fullName evidence="1">Uncharacterized protein</fullName>
    </submittedName>
</protein>
<accession>A0A0E9X991</accession>
<proteinExistence type="predicted"/>
<dbReference type="AlphaFoldDB" id="A0A0E9X991"/>
<sequence>MGNVTPCCVFSAPSFTNAAILCRRFELLRLLSYGQTNLRPVETMNAHLLDFLLDVSLICVNSQIKTIF</sequence>
<dbReference type="EMBL" id="GBXM01010329">
    <property type="protein sequence ID" value="JAH98248.1"/>
    <property type="molecule type" value="Transcribed_RNA"/>
</dbReference>
<organism evidence="1">
    <name type="scientific">Anguilla anguilla</name>
    <name type="common">European freshwater eel</name>
    <name type="synonym">Muraena anguilla</name>
    <dbReference type="NCBI Taxonomy" id="7936"/>
    <lineage>
        <taxon>Eukaryota</taxon>
        <taxon>Metazoa</taxon>
        <taxon>Chordata</taxon>
        <taxon>Craniata</taxon>
        <taxon>Vertebrata</taxon>
        <taxon>Euteleostomi</taxon>
        <taxon>Actinopterygii</taxon>
        <taxon>Neopterygii</taxon>
        <taxon>Teleostei</taxon>
        <taxon>Anguilliformes</taxon>
        <taxon>Anguillidae</taxon>
        <taxon>Anguilla</taxon>
    </lineage>
</organism>
<reference evidence="1" key="2">
    <citation type="journal article" date="2015" name="Fish Shellfish Immunol.">
        <title>Early steps in the European eel (Anguilla anguilla)-Vibrio vulnificus interaction in the gills: Role of the RtxA13 toxin.</title>
        <authorList>
            <person name="Callol A."/>
            <person name="Pajuelo D."/>
            <person name="Ebbesson L."/>
            <person name="Teles M."/>
            <person name="MacKenzie S."/>
            <person name="Amaro C."/>
        </authorList>
    </citation>
    <scope>NUCLEOTIDE SEQUENCE</scope>
</reference>
<evidence type="ECO:0000313" key="1">
    <source>
        <dbReference type="EMBL" id="JAH98248.1"/>
    </source>
</evidence>
<name>A0A0E9X991_ANGAN</name>
<reference evidence="1" key="1">
    <citation type="submission" date="2014-11" db="EMBL/GenBank/DDBJ databases">
        <authorList>
            <person name="Amaro Gonzalez C."/>
        </authorList>
    </citation>
    <scope>NUCLEOTIDE SEQUENCE</scope>
</reference>